<gene>
    <name evidence="7" type="ORF">F5983_25295</name>
</gene>
<comment type="similarity">
    <text evidence="1">In the C-terminal section; belongs to the class-I pyridoxal-phosphate-dependent aminotransferase family.</text>
</comment>
<keyword evidence="4" id="KW-0238">DNA-binding</keyword>
<dbReference type="Pfam" id="PF00155">
    <property type="entry name" value="Aminotran_1_2"/>
    <property type="match status" value="1"/>
</dbReference>
<dbReference type="SUPFAM" id="SSF46785">
    <property type="entry name" value="Winged helix' DNA-binding domain"/>
    <property type="match status" value="1"/>
</dbReference>
<comment type="caution">
    <text evidence="7">The sequence shown here is derived from an EMBL/GenBank/DDBJ whole genome shotgun (WGS) entry which is preliminary data.</text>
</comment>
<keyword evidence="8" id="KW-1185">Reference proteome</keyword>
<evidence type="ECO:0000313" key="7">
    <source>
        <dbReference type="EMBL" id="KAB2589677.1"/>
    </source>
</evidence>
<evidence type="ECO:0000256" key="4">
    <source>
        <dbReference type="ARBA" id="ARBA00023125"/>
    </source>
</evidence>
<keyword evidence="3" id="KW-0805">Transcription regulation</keyword>
<dbReference type="InterPro" id="IPR004839">
    <property type="entry name" value="Aminotransferase_I/II_large"/>
</dbReference>
<keyword evidence="7" id="KW-0808">Transferase</keyword>
<organism evidence="7 8">
    <name type="scientific">Streptomyces arboris</name>
    <dbReference type="NCBI Taxonomy" id="2600619"/>
    <lineage>
        <taxon>Bacteria</taxon>
        <taxon>Bacillati</taxon>
        <taxon>Actinomycetota</taxon>
        <taxon>Actinomycetes</taxon>
        <taxon>Kitasatosporales</taxon>
        <taxon>Streptomycetaceae</taxon>
        <taxon>Streptomyces</taxon>
    </lineage>
</organism>
<evidence type="ECO:0000259" key="6">
    <source>
        <dbReference type="PROSITE" id="PS50949"/>
    </source>
</evidence>
<dbReference type="InterPro" id="IPR051446">
    <property type="entry name" value="HTH_trans_reg/aminotransferase"/>
</dbReference>
<proteinExistence type="inferred from homology"/>
<dbReference type="GO" id="GO:0003700">
    <property type="term" value="F:DNA-binding transcription factor activity"/>
    <property type="evidence" value="ECO:0007669"/>
    <property type="project" value="InterPro"/>
</dbReference>
<protein>
    <submittedName>
        <fullName evidence="7">PLP-dependent aminotransferase family protein</fullName>
    </submittedName>
</protein>
<dbReference type="EMBL" id="VYUA01000027">
    <property type="protein sequence ID" value="KAB2589677.1"/>
    <property type="molecule type" value="Genomic_DNA"/>
</dbReference>
<evidence type="ECO:0000256" key="3">
    <source>
        <dbReference type="ARBA" id="ARBA00023015"/>
    </source>
</evidence>
<evidence type="ECO:0000313" key="8">
    <source>
        <dbReference type="Proteomes" id="UP000326907"/>
    </source>
</evidence>
<dbReference type="Pfam" id="PF00392">
    <property type="entry name" value="GntR"/>
    <property type="match status" value="1"/>
</dbReference>
<dbReference type="InterPro" id="IPR015421">
    <property type="entry name" value="PyrdxlP-dep_Trfase_major"/>
</dbReference>
<evidence type="ECO:0000256" key="5">
    <source>
        <dbReference type="ARBA" id="ARBA00023163"/>
    </source>
</evidence>
<dbReference type="PANTHER" id="PTHR46577">
    <property type="entry name" value="HTH-TYPE TRANSCRIPTIONAL REGULATORY PROTEIN GABR"/>
    <property type="match status" value="1"/>
</dbReference>
<accession>A0A5N5EGH2</accession>
<dbReference type="GO" id="GO:0030170">
    <property type="term" value="F:pyridoxal phosphate binding"/>
    <property type="evidence" value="ECO:0007669"/>
    <property type="project" value="InterPro"/>
</dbReference>
<dbReference type="PANTHER" id="PTHR46577:SF1">
    <property type="entry name" value="HTH-TYPE TRANSCRIPTIONAL REGULATORY PROTEIN GABR"/>
    <property type="match status" value="1"/>
</dbReference>
<sequence>MPSAEREQTGPAWGTFLELESPAGGPLHARLARALRTAVTSGRLAAGSTLPASRVLAADLRCSRWVVTEAYAQLVAEGYFEARSGSATRVRARTGGPVRGGAREGGDRWTPRYDLLPGVPDLRAFPRKRWADMVRAATTELTWDELGYPDAAGLPRLRRQLAAYLARGRGARVEPGQLVVCAGTLDAVLRLCRGLRAAGHTHVAVEDPGWTQLRLTVAAAGLTPVPIPVDEDGLRVDLLRRAAGVRAVIVAPAHQFPTGVVLAPARRAELADWAREMDGLIMEDDYDAEFRYDRHPVGALQGVAPEHVALLGSLSKTLSPAVRLGWIAAPERWTAALTARDTGGTPPPVIDQDAFTRFVSSGSYDRHLRASRLRYKRRRDHLLRELAARLPGQAVGGAAAGFHLLLPLTDCPAGAVVDEAARADVRLASLDDYRAAPAATDTPTASTLVVGYGNLTDQAVPGAVQRLAHAIEHVRAKEHGT</sequence>
<dbReference type="InterPro" id="IPR015424">
    <property type="entry name" value="PyrdxlP-dep_Trfase"/>
</dbReference>
<dbReference type="SUPFAM" id="SSF53383">
    <property type="entry name" value="PLP-dependent transferases"/>
    <property type="match status" value="1"/>
</dbReference>
<dbReference type="RefSeq" id="WP_151512358.1">
    <property type="nucleotide sequence ID" value="NZ_VYUA01000027.1"/>
</dbReference>
<dbReference type="InterPro" id="IPR036390">
    <property type="entry name" value="WH_DNA-bd_sf"/>
</dbReference>
<dbReference type="GO" id="GO:0003677">
    <property type="term" value="F:DNA binding"/>
    <property type="evidence" value="ECO:0007669"/>
    <property type="project" value="UniProtKB-KW"/>
</dbReference>
<dbReference type="InterPro" id="IPR000524">
    <property type="entry name" value="Tscrpt_reg_HTH_GntR"/>
</dbReference>
<keyword evidence="7" id="KW-0032">Aminotransferase</keyword>
<dbReference type="GO" id="GO:0008483">
    <property type="term" value="F:transaminase activity"/>
    <property type="evidence" value="ECO:0007669"/>
    <property type="project" value="UniProtKB-KW"/>
</dbReference>
<dbReference type="SMART" id="SM00345">
    <property type="entry name" value="HTH_GNTR"/>
    <property type="match status" value="1"/>
</dbReference>
<name>A0A5N5EGH2_9ACTN</name>
<dbReference type="CDD" id="cd00609">
    <property type="entry name" value="AAT_like"/>
    <property type="match status" value="1"/>
</dbReference>
<dbReference type="Gene3D" id="1.10.10.10">
    <property type="entry name" value="Winged helix-like DNA-binding domain superfamily/Winged helix DNA-binding domain"/>
    <property type="match status" value="1"/>
</dbReference>
<dbReference type="Proteomes" id="UP000326907">
    <property type="component" value="Unassembled WGS sequence"/>
</dbReference>
<dbReference type="CDD" id="cd07377">
    <property type="entry name" value="WHTH_GntR"/>
    <property type="match status" value="1"/>
</dbReference>
<reference evidence="7 8" key="1">
    <citation type="submission" date="2019-09" db="EMBL/GenBank/DDBJ databases">
        <authorList>
            <person name="Liu P."/>
        </authorList>
    </citation>
    <scope>NUCLEOTIDE SEQUENCE [LARGE SCALE GENOMIC DNA]</scope>
    <source>
        <strain evidence="7 8">TRM68085</strain>
    </source>
</reference>
<keyword evidence="5" id="KW-0804">Transcription</keyword>
<dbReference type="AlphaFoldDB" id="A0A5N5EGH2"/>
<feature type="domain" description="HTH gntR-type" evidence="6">
    <location>
        <begin position="25"/>
        <end position="93"/>
    </location>
</feature>
<dbReference type="Gene3D" id="3.40.640.10">
    <property type="entry name" value="Type I PLP-dependent aspartate aminotransferase-like (Major domain)"/>
    <property type="match status" value="1"/>
</dbReference>
<keyword evidence="2" id="KW-0663">Pyridoxal phosphate</keyword>
<dbReference type="InterPro" id="IPR036388">
    <property type="entry name" value="WH-like_DNA-bd_sf"/>
</dbReference>
<evidence type="ECO:0000256" key="2">
    <source>
        <dbReference type="ARBA" id="ARBA00022898"/>
    </source>
</evidence>
<evidence type="ECO:0000256" key="1">
    <source>
        <dbReference type="ARBA" id="ARBA00005384"/>
    </source>
</evidence>
<dbReference type="PROSITE" id="PS50949">
    <property type="entry name" value="HTH_GNTR"/>
    <property type="match status" value="1"/>
</dbReference>